<sequence>MRFFSSFLLCTAFLAPFLFYENTQAREFPSPTAGKQDHQGITDNTPSSFATASESVVFRNQINQPNGVVGLDQSKKATVNNLVVKDKNNNRIIELRNGMPDYIAGAETAFMGGYLDSSGHKTSLSLYVSGRPYGPIGAGCVLCVINSQDDIQGGGGRPAISGVDYHGGGHAVALAGGFDQIGFYEFVDNTDARIIAEVSRYENKKIILKHPLTLQQLEMIHPSMYLQTNSIDLSIPEKNALLNELPKTRNYATYVDHVDEKESNVIYITGWAVPGAPSTINHLPGNVYDTWSSDYKKPMVFIGQPGKSFGRNLFMSYNGKKTGKEAKSLIHSMEAEEIDIFIHDELRPHHVSVHGVTISPIFRNQNPDVLTGDSYDMMLAGDIPNHLIVYEAPYNNVIKANSFYVHGNEGVGLTAHGQQQKRIGFEHDQWSDGAHQFRFVNYLSKDGPSANWPDTSMHLGLLIDGNQGDIKTGTNEGEIVWNKRDNNGGLSLCGGSGHCGLQQKFDGSLLLNSTYLNTNESLRIIKGGTLVFQSSSNPNAITINEVNEADLFFGSQSTGRVNLTGLNSVVLNSSGFASLGKNQAKGAQKYCSDCYSTLNPDHERGIPVWWNGARWTDALGKPVRH</sequence>
<dbReference type="KEGG" id="ebla:JGUZn3_17780"/>
<accession>A0A7H1NT84</accession>
<dbReference type="AlphaFoldDB" id="A0A7H1NT84"/>
<feature type="signal peptide" evidence="1">
    <location>
        <begin position="1"/>
        <end position="25"/>
    </location>
</feature>
<keyword evidence="1" id="KW-0732">Signal</keyword>
<evidence type="ECO:0000256" key="1">
    <source>
        <dbReference type="SAM" id="SignalP"/>
    </source>
</evidence>
<dbReference type="Proteomes" id="UP000516349">
    <property type="component" value="Chromosome"/>
</dbReference>
<gene>
    <name evidence="2" type="ORF">JGUZn3_17780</name>
</gene>
<name>A0A7H1NT84_9PROT</name>
<protein>
    <submittedName>
        <fullName evidence="2">Uncharacterized protein</fullName>
    </submittedName>
</protein>
<evidence type="ECO:0000313" key="2">
    <source>
        <dbReference type="EMBL" id="QNT78994.1"/>
    </source>
</evidence>
<reference evidence="2 3" key="1">
    <citation type="submission" date="2020-08" db="EMBL/GenBank/DDBJ databases">
        <title>Complete genome sequence of Entomobacter blattae G55GP.</title>
        <authorList>
            <person name="Poehlein A."/>
            <person name="Guzman J."/>
            <person name="Daniel R."/>
            <person name="Vilcinskas A."/>
        </authorList>
    </citation>
    <scope>NUCLEOTIDE SEQUENCE [LARGE SCALE GENOMIC DNA]</scope>
    <source>
        <strain evidence="2 3">G55GP</strain>
    </source>
</reference>
<evidence type="ECO:0000313" key="3">
    <source>
        <dbReference type="Proteomes" id="UP000516349"/>
    </source>
</evidence>
<feature type="chain" id="PRO_5028920356" evidence="1">
    <location>
        <begin position="26"/>
        <end position="625"/>
    </location>
</feature>
<proteinExistence type="predicted"/>
<dbReference type="EMBL" id="CP060244">
    <property type="protein sequence ID" value="QNT78994.1"/>
    <property type="molecule type" value="Genomic_DNA"/>
</dbReference>
<dbReference type="RefSeq" id="WP_203413201.1">
    <property type="nucleotide sequence ID" value="NZ_CP060244.1"/>
</dbReference>
<keyword evidence="3" id="KW-1185">Reference proteome</keyword>
<organism evidence="2 3">
    <name type="scientific">Entomobacter blattae</name>
    <dbReference type="NCBI Taxonomy" id="2762277"/>
    <lineage>
        <taxon>Bacteria</taxon>
        <taxon>Pseudomonadati</taxon>
        <taxon>Pseudomonadota</taxon>
        <taxon>Alphaproteobacteria</taxon>
        <taxon>Acetobacterales</taxon>
        <taxon>Acetobacteraceae</taxon>
        <taxon>Entomobacter</taxon>
    </lineage>
</organism>